<dbReference type="Proteomes" id="UP000281028">
    <property type="component" value="Unassembled WGS sequence"/>
</dbReference>
<keyword evidence="2" id="KW-1185">Reference proteome</keyword>
<evidence type="ECO:0000313" key="2">
    <source>
        <dbReference type="Proteomes" id="UP000281028"/>
    </source>
</evidence>
<dbReference type="EMBL" id="RIAR02000001">
    <property type="protein sequence ID" value="NSL85319.1"/>
    <property type="molecule type" value="Genomic_DNA"/>
</dbReference>
<dbReference type="OrthoDB" id="770608at2"/>
<gene>
    <name evidence="1" type="ORF">ECE50_000650</name>
</gene>
<reference evidence="1" key="1">
    <citation type="submission" date="2020-05" db="EMBL/GenBank/DDBJ databases">
        <title>Chitinophaga laudate sp. nov., isolated from a tropical peat swamp.</title>
        <authorList>
            <person name="Goh C.B.S."/>
            <person name="Lee M.S."/>
            <person name="Parimannan S."/>
            <person name="Pasbakhsh P."/>
            <person name="Yule C.M."/>
            <person name="Rajandas H."/>
            <person name="Loke S."/>
            <person name="Croft L."/>
            <person name="Tan J.B.L."/>
        </authorList>
    </citation>
    <scope>NUCLEOTIDE SEQUENCE</scope>
    <source>
        <strain evidence="1">Mgbs1</strain>
    </source>
</reference>
<sequence length="112" mass="13603">MREQKKYYYQADLEVVLKGKDFIFGYINISHIPYAKLEELFREQVQHERFLFDDAMSYVIDKELYTKHQAFLEDQIPFTFDFDLFDYTVGYTSIEADKYVKNYYEELPPAFS</sequence>
<protein>
    <submittedName>
        <fullName evidence="1">Uncharacterized protein</fullName>
    </submittedName>
</protein>
<dbReference type="RefSeq" id="WP_127037634.1">
    <property type="nucleotide sequence ID" value="NZ_JAABOK010000009.1"/>
</dbReference>
<dbReference type="AlphaFoldDB" id="A0A3S1B2D2"/>
<proteinExistence type="predicted"/>
<accession>A0A3S1B2D2</accession>
<evidence type="ECO:0000313" key="1">
    <source>
        <dbReference type="EMBL" id="NSL85319.1"/>
    </source>
</evidence>
<name>A0A3S1B2D2_9BACT</name>
<comment type="caution">
    <text evidence="1">The sequence shown here is derived from an EMBL/GenBank/DDBJ whole genome shotgun (WGS) entry which is preliminary data.</text>
</comment>
<organism evidence="1 2">
    <name type="scientific">Chitinophaga solisilvae</name>
    <dbReference type="NCBI Taxonomy" id="1233460"/>
    <lineage>
        <taxon>Bacteria</taxon>
        <taxon>Pseudomonadati</taxon>
        <taxon>Bacteroidota</taxon>
        <taxon>Chitinophagia</taxon>
        <taxon>Chitinophagales</taxon>
        <taxon>Chitinophagaceae</taxon>
        <taxon>Chitinophaga</taxon>
    </lineage>
</organism>